<feature type="region of interest" description="Disordered" evidence="1">
    <location>
        <begin position="27"/>
        <end position="53"/>
    </location>
</feature>
<accession>A0A6L2K4N9</accession>
<feature type="compositionally biased region" description="Basic and acidic residues" evidence="1">
    <location>
        <begin position="1"/>
        <end position="16"/>
    </location>
</feature>
<feature type="region of interest" description="Disordered" evidence="1">
    <location>
        <begin position="68"/>
        <end position="91"/>
    </location>
</feature>
<name>A0A6L2K4N9_TANCI</name>
<organism evidence="2">
    <name type="scientific">Tanacetum cinerariifolium</name>
    <name type="common">Dalmatian daisy</name>
    <name type="synonym">Chrysanthemum cinerariifolium</name>
    <dbReference type="NCBI Taxonomy" id="118510"/>
    <lineage>
        <taxon>Eukaryota</taxon>
        <taxon>Viridiplantae</taxon>
        <taxon>Streptophyta</taxon>
        <taxon>Embryophyta</taxon>
        <taxon>Tracheophyta</taxon>
        <taxon>Spermatophyta</taxon>
        <taxon>Magnoliopsida</taxon>
        <taxon>eudicotyledons</taxon>
        <taxon>Gunneridae</taxon>
        <taxon>Pentapetalae</taxon>
        <taxon>asterids</taxon>
        <taxon>campanulids</taxon>
        <taxon>Asterales</taxon>
        <taxon>Asteraceae</taxon>
        <taxon>Asteroideae</taxon>
        <taxon>Anthemideae</taxon>
        <taxon>Anthemidinae</taxon>
        <taxon>Tanacetum</taxon>
    </lineage>
</organism>
<dbReference type="EMBL" id="BKCJ010001830">
    <property type="protein sequence ID" value="GEU44316.1"/>
    <property type="molecule type" value="Genomic_DNA"/>
</dbReference>
<gene>
    <name evidence="2" type="ORF">Tci_016294</name>
</gene>
<protein>
    <submittedName>
        <fullName evidence="2">Retrovirus-related Pol polyprotein from transposon TNT 1-94</fullName>
    </submittedName>
</protein>
<sequence length="237" mass="26482">MKDRFSQKKEKVDSSKALDTSLVVTECSGTKLEKHDTSSRSESDTHAVDADIRPVNDQVPFVEVASNTTSDSTNMCNRGGEIDQDAKNGKPQSLFAKKGDISETKGPGPKLMTPGTISLGLMQNIPSSTPYVPPTKNNWEILFQSMFDEYLNPPSCVDPQVFAVIAPEHIEAMQEELNEFERLKVWELVPRPDHVMIITLKWIYMVKLDELRGKSCEKYYSSVRRCVADPVNVSPNG</sequence>
<dbReference type="AlphaFoldDB" id="A0A6L2K4N9"/>
<evidence type="ECO:0000313" key="2">
    <source>
        <dbReference type="EMBL" id="GEU44316.1"/>
    </source>
</evidence>
<comment type="caution">
    <text evidence="2">The sequence shown here is derived from an EMBL/GenBank/DDBJ whole genome shotgun (WGS) entry which is preliminary data.</text>
</comment>
<feature type="compositionally biased region" description="Basic and acidic residues" evidence="1">
    <location>
        <begin position="31"/>
        <end position="53"/>
    </location>
</feature>
<proteinExistence type="predicted"/>
<feature type="region of interest" description="Disordered" evidence="1">
    <location>
        <begin position="1"/>
        <end position="20"/>
    </location>
</feature>
<evidence type="ECO:0000256" key="1">
    <source>
        <dbReference type="SAM" id="MobiDB-lite"/>
    </source>
</evidence>
<reference evidence="2" key="1">
    <citation type="journal article" date="2019" name="Sci. Rep.">
        <title>Draft genome of Tanacetum cinerariifolium, the natural source of mosquito coil.</title>
        <authorList>
            <person name="Yamashiro T."/>
            <person name="Shiraishi A."/>
            <person name="Satake H."/>
            <person name="Nakayama K."/>
        </authorList>
    </citation>
    <scope>NUCLEOTIDE SEQUENCE</scope>
</reference>